<reference evidence="2" key="2">
    <citation type="submission" date="2015-07" db="EMBL/GenBank/DDBJ databases">
        <authorList>
            <person name="Noorani M."/>
        </authorList>
    </citation>
    <scope>NUCLEOTIDE SEQUENCE</scope>
    <source>
        <strain evidence="2">Yugu1</strain>
    </source>
</reference>
<proteinExistence type="predicted"/>
<dbReference type="AlphaFoldDB" id="A0A368SDE3"/>
<feature type="region of interest" description="Disordered" evidence="1">
    <location>
        <begin position="77"/>
        <end position="105"/>
    </location>
</feature>
<organism evidence="2">
    <name type="scientific">Setaria italica</name>
    <name type="common">Foxtail millet</name>
    <name type="synonym">Panicum italicum</name>
    <dbReference type="NCBI Taxonomy" id="4555"/>
    <lineage>
        <taxon>Eukaryota</taxon>
        <taxon>Viridiplantae</taxon>
        <taxon>Streptophyta</taxon>
        <taxon>Embryophyta</taxon>
        <taxon>Tracheophyta</taxon>
        <taxon>Spermatophyta</taxon>
        <taxon>Magnoliopsida</taxon>
        <taxon>Liliopsida</taxon>
        <taxon>Poales</taxon>
        <taxon>Poaceae</taxon>
        <taxon>PACMAD clade</taxon>
        <taxon>Panicoideae</taxon>
        <taxon>Panicodae</taxon>
        <taxon>Paniceae</taxon>
        <taxon>Cenchrinae</taxon>
        <taxon>Setaria</taxon>
    </lineage>
</organism>
<reference evidence="2" key="1">
    <citation type="journal article" date="2012" name="Nat. Biotechnol.">
        <title>Reference genome sequence of the model plant Setaria.</title>
        <authorList>
            <person name="Bennetzen J.L."/>
            <person name="Schmutz J."/>
            <person name="Wang H."/>
            <person name="Percifield R."/>
            <person name="Hawkins J."/>
            <person name="Pontaroli A.C."/>
            <person name="Estep M."/>
            <person name="Feng L."/>
            <person name="Vaughn J.N."/>
            <person name="Grimwood J."/>
            <person name="Jenkins J."/>
            <person name="Barry K."/>
            <person name="Lindquist E."/>
            <person name="Hellsten U."/>
            <person name="Deshpande S."/>
            <person name="Wang X."/>
            <person name="Wu X."/>
            <person name="Mitros T."/>
            <person name="Triplett J."/>
            <person name="Yang X."/>
            <person name="Ye C.Y."/>
            <person name="Mauro-Herrera M."/>
            <person name="Wang L."/>
            <person name="Li P."/>
            <person name="Sharma M."/>
            <person name="Sharma R."/>
            <person name="Ronald P.C."/>
            <person name="Panaud O."/>
            <person name="Kellogg E.A."/>
            <person name="Brutnell T.P."/>
            <person name="Doust A.N."/>
            <person name="Tuskan G.A."/>
            <person name="Rokhsar D."/>
            <person name="Devos K.M."/>
        </authorList>
    </citation>
    <scope>NUCLEOTIDE SEQUENCE [LARGE SCALE GENOMIC DNA]</scope>
    <source>
        <strain evidence="2">Yugu1</strain>
    </source>
</reference>
<evidence type="ECO:0000256" key="1">
    <source>
        <dbReference type="SAM" id="MobiDB-lite"/>
    </source>
</evidence>
<dbReference type="EMBL" id="CM003536">
    <property type="protein sequence ID" value="RCV40440.1"/>
    <property type="molecule type" value="Genomic_DNA"/>
</dbReference>
<accession>A0A368SDE3</accession>
<feature type="compositionally biased region" description="Polar residues" evidence="1">
    <location>
        <begin position="77"/>
        <end position="87"/>
    </location>
</feature>
<dbReference type="EMBL" id="CM003536">
    <property type="protein sequence ID" value="RCV40439.1"/>
    <property type="molecule type" value="Genomic_DNA"/>
</dbReference>
<gene>
    <name evidence="2" type="ORF">SETIT_9G053800v2</name>
</gene>
<feature type="compositionally biased region" description="Polar residues" evidence="1">
    <location>
        <begin position="1"/>
        <end position="12"/>
    </location>
</feature>
<protein>
    <submittedName>
        <fullName evidence="2">Uncharacterized protein</fullName>
    </submittedName>
</protein>
<sequence length="105" mass="11569">MWLSSCPRSANPSHADAKTFGGDPWNHEVTRRCGSSTSPIPRGGSPRMWWQWRRHDNKVHDLRILACPVLIAGGATSANRSSLTSPSPGKKLRGTFPLPPDLLRD</sequence>
<evidence type="ECO:0000313" key="2">
    <source>
        <dbReference type="EMBL" id="RCV40439.1"/>
    </source>
</evidence>
<name>A0A368SDE3_SETIT</name>
<feature type="region of interest" description="Disordered" evidence="1">
    <location>
        <begin position="1"/>
        <end position="46"/>
    </location>
</feature>